<dbReference type="PROSITE" id="PS50294">
    <property type="entry name" value="WD_REPEATS_REGION"/>
    <property type="match status" value="5"/>
</dbReference>
<feature type="repeat" description="WD" evidence="3">
    <location>
        <begin position="18"/>
        <end position="59"/>
    </location>
</feature>
<feature type="repeat" description="WD" evidence="3">
    <location>
        <begin position="232"/>
        <end position="273"/>
    </location>
</feature>
<dbReference type="PANTHER" id="PTHR19848">
    <property type="entry name" value="WD40 REPEAT PROTEIN"/>
    <property type="match status" value="1"/>
</dbReference>
<evidence type="ECO:0000313" key="6">
    <source>
        <dbReference type="Proteomes" id="UP000053820"/>
    </source>
</evidence>
<dbReference type="PROSITE" id="PS00678">
    <property type="entry name" value="WD_REPEATS_1"/>
    <property type="match status" value="4"/>
</dbReference>
<evidence type="ECO:0008006" key="7">
    <source>
        <dbReference type="Google" id="ProtNLM"/>
    </source>
</evidence>
<feature type="region of interest" description="Disordered" evidence="4">
    <location>
        <begin position="354"/>
        <end position="402"/>
    </location>
</feature>
<dbReference type="InterPro" id="IPR015943">
    <property type="entry name" value="WD40/YVTN_repeat-like_dom_sf"/>
</dbReference>
<dbReference type="InterPro" id="IPR036322">
    <property type="entry name" value="WD40_repeat_dom_sf"/>
</dbReference>
<name>A0A0C9V4H9_9AGAM</name>
<feature type="compositionally biased region" description="Acidic residues" evidence="4">
    <location>
        <begin position="439"/>
        <end position="451"/>
    </location>
</feature>
<dbReference type="Pfam" id="PF00400">
    <property type="entry name" value="WD40"/>
    <property type="match status" value="4"/>
</dbReference>
<evidence type="ECO:0000256" key="1">
    <source>
        <dbReference type="ARBA" id="ARBA00022574"/>
    </source>
</evidence>
<feature type="region of interest" description="Disordered" evidence="4">
    <location>
        <begin position="429"/>
        <end position="473"/>
    </location>
</feature>
<dbReference type="CDD" id="cd00200">
    <property type="entry name" value="WD40"/>
    <property type="match status" value="1"/>
</dbReference>
<dbReference type="HOGENOM" id="CLU_000288_57_33_1"/>
<dbReference type="InterPro" id="IPR001680">
    <property type="entry name" value="WD40_rpt"/>
</dbReference>
<evidence type="ECO:0000256" key="2">
    <source>
        <dbReference type="ARBA" id="ARBA00022737"/>
    </source>
</evidence>
<dbReference type="InterPro" id="IPR019775">
    <property type="entry name" value="WD40_repeat_CS"/>
</dbReference>
<dbReference type="SMART" id="SM00320">
    <property type="entry name" value="WD40"/>
    <property type="match status" value="7"/>
</dbReference>
<evidence type="ECO:0000256" key="3">
    <source>
        <dbReference type="PROSITE-ProRule" id="PRU00221"/>
    </source>
</evidence>
<sequence>MQADAENPSPEHRPVKTFSGHEGRVWSIAFHPDGKQLVSCAEDNFIRIWDLETGEEDGKPLEGQGKVMYNILLLPDLKRLANGGGDTMIRIWDLESREVVAELRGHTDSVRWLDVSPDGRYLASGSFDTKVIIWDLDTGSIELDTMSMTTDIYFVKFSQDGTKLLAGSNSNGGMSIWDWRSGELLVGPIDKGNETIRSVIWLKDDEELLCASSKGTLRRWDALTGNPIGEPFRAHEDTLYYLTMSGNGKYLATASGDDTVKVWDAETLEQLVVLPHDGDANYVTFSPDDKFLASACDDKQVYLWDLSQMEAIKQTDNASFLDLPAVISDQETTARAGGQNESLTIEELLDFPATSRPLGNRVHEPSGRDSKPAPKRRFLDRFKFRRPPKSQTDDGGVELQGANTESWGGLRVIKVAAAKSKKFIMVVGNGPRRRSAEPEPNEAEDDEDEETSDRGDPRGAVEESESDSDSDSVHGCCWRCCHWVCYEMVTCYL</sequence>
<organism evidence="5 6">
    <name type="scientific">Hydnomerulius pinastri MD-312</name>
    <dbReference type="NCBI Taxonomy" id="994086"/>
    <lineage>
        <taxon>Eukaryota</taxon>
        <taxon>Fungi</taxon>
        <taxon>Dikarya</taxon>
        <taxon>Basidiomycota</taxon>
        <taxon>Agaricomycotina</taxon>
        <taxon>Agaricomycetes</taxon>
        <taxon>Agaricomycetidae</taxon>
        <taxon>Boletales</taxon>
        <taxon>Boletales incertae sedis</taxon>
        <taxon>Leucogyrophana</taxon>
    </lineage>
</organism>
<feature type="repeat" description="WD" evidence="3">
    <location>
        <begin position="273"/>
        <end position="314"/>
    </location>
</feature>
<dbReference type="EMBL" id="KN839873">
    <property type="protein sequence ID" value="KIJ60399.1"/>
    <property type="molecule type" value="Genomic_DNA"/>
</dbReference>
<evidence type="ECO:0000256" key="4">
    <source>
        <dbReference type="SAM" id="MobiDB-lite"/>
    </source>
</evidence>
<feature type="repeat" description="WD" evidence="3">
    <location>
        <begin position="61"/>
        <end position="102"/>
    </location>
</feature>
<feature type="compositionally biased region" description="Basic and acidic residues" evidence="4">
    <location>
        <begin position="452"/>
        <end position="461"/>
    </location>
</feature>
<reference evidence="5 6" key="1">
    <citation type="submission" date="2014-04" db="EMBL/GenBank/DDBJ databases">
        <title>Evolutionary Origins and Diversification of the Mycorrhizal Mutualists.</title>
        <authorList>
            <consortium name="DOE Joint Genome Institute"/>
            <consortium name="Mycorrhizal Genomics Consortium"/>
            <person name="Kohler A."/>
            <person name="Kuo A."/>
            <person name="Nagy L.G."/>
            <person name="Floudas D."/>
            <person name="Copeland A."/>
            <person name="Barry K.W."/>
            <person name="Cichocki N."/>
            <person name="Veneault-Fourrey C."/>
            <person name="LaButti K."/>
            <person name="Lindquist E.A."/>
            <person name="Lipzen A."/>
            <person name="Lundell T."/>
            <person name="Morin E."/>
            <person name="Murat C."/>
            <person name="Riley R."/>
            <person name="Ohm R."/>
            <person name="Sun H."/>
            <person name="Tunlid A."/>
            <person name="Henrissat B."/>
            <person name="Grigoriev I.V."/>
            <person name="Hibbett D.S."/>
            <person name="Martin F."/>
        </authorList>
    </citation>
    <scope>NUCLEOTIDE SEQUENCE [LARGE SCALE GENOMIC DNA]</scope>
    <source>
        <strain evidence="5 6">MD-312</strain>
    </source>
</reference>
<keyword evidence="6" id="KW-1185">Reference proteome</keyword>
<dbReference type="SUPFAM" id="SSF50978">
    <property type="entry name" value="WD40 repeat-like"/>
    <property type="match status" value="1"/>
</dbReference>
<feature type="repeat" description="WD" evidence="3">
    <location>
        <begin position="103"/>
        <end position="144"/>
    </location>
</feature>
<dbReference type="OrthoDB" id="8883818at2759"/>
<dbReference type="PRINTS" id="PR00320">
    <property type="entry name" value="GPROTEINBRPT"/>
</dbReference>
<feature type="compositionally biased region" description="Basic and acidic residues" evidence="4">
    <location>
        <begin position="361"/>
        <end position="382"/>
    </location>
</feature>
<dbReference type="AlphaFoldDB" id="A0A0C9V4H9"/>
<accession>A0A0C9V4H9</accession>
<dbReference type="InterPro" id="IPR020472">
    <property type="entry name" value="WD40_PAC1"/>
</dbReference>
<gene>
    <name evidence="5" type="ORF">HYDPIDRAFT_117328</name>
</gene>
<protein>
    <recommendedName>
        <fullName evidence="7">WD40 repeat-like protein</fullName>
    </recommendedName>
</protein>
<proteinExistence type="predicted"/>
<dbReference type="Proteomes" id="UP000053820">
    <property type="component" value="Unassembled WGS sequence"/>
</dbReference>
<keyword evidence="2" id="KW-0677">Repeat</keyword>
<dbReference type="PROSITE" id="PS50082">
    <property type="entry name" value="WD_REPEATS_2"/>
    <property type="match status" value="5"/>
</dbReference>
<evidence type="ECO:0000313" key="5">
    <source>
        <dbReference type="EMBL" id="KIJ60399.1"/>
    </source>
</evidence>
<dbReference type="PANTHER" id="PTHR19848:SF8">
    <property type="entry name" value="F-BOX AND WD REPEAT DOMAIN CONTAINING 7"/>
    <property type="match status" value="1"/>
</dbReference>
<dbReference type="Gene3D" id="2.130.10.10">
    <property type="entry name" value="YVTN repeat-like/Quinoprotein amine dehydrogenase"/>
    <property type="match status" value="2"/>
</dbReference>
<keyword evidence="1 3" id="KW-0853">WD repeat</keyword>